<dbReference type="RefSeq" id="WP_114338734.1">
    <property type="nucleotide sequence ID" value="NZ_QPID01000007.1"/>
</dbReference>
<keyword evidence="2" id="KW-0479">Metal-binding</keyword>
<dbReference type="PANTHER" id="PTHR33337">
    <property type="entry name" value="GFA DOMAIN-CONTAINING PROTEIN"/>
    <property type="match status" value="1"/>
</dbReference>
<dbReference type="OrthoDB" id="4188830at2"/>
<proteinExistence type="inferred from homology"/>
<evidence type="ECO:0000256" key="1">
    <source>
        <dbReference type="ARBA" id="ARBA00005495"/>
    </source>
</evidence>
<dbReference type="GO" id="GO:0046872">
    <property type="term" value="F:metal ion binding"/>
    <property type="evidence" value="ECO:0007669"/>
    <property type="project" value="UniProtKB-KW"/>
</dbReference>
<dbReference type="GO" id="GO:0016846">
    <property type="term" value="F:carbon-sulfur lyase activity"/>
    <property type="evidence" value="ECO:0007669"/>
    <property type="project" value="InterPro"/>
</dbReference>
<protein>
    <submittedName>
        <fullName evidence="7">GFA family protein</fullName>
    </submittedName>
</protein>
<keyword evidence="8" id="KW-1185">Reference proteome</keyword>
<feature type="region of interest" description="Disordered" evidence="5">
    <location>
        <begin position="122"/>
        <end position="143"/>
    </location>
</feature>
<accession>A0A368NHQ9</accession>
<dbReference type="Gene3D" id="3.90.1590.10">
    <property type="entry name" value="glutathione-dependent formaldehyde- activating enzyme (gfa)"/>
    <property type="match status" value="1"/>
</dbReference>
<evidence type="ECO:0000313" key="8">
    <source>
        <dbReference type="Proteomes" id="UP000252558"/>
    </source>
</evidence>
<comment type="similarity">
    <text evidence="1">Belongs to the Gfa family.</text>
</comment>
<dbReference type="SUPFAM" id="SSF51316">
    <property type="entry name" value="Mss4-like"/>
    <property type="match status" value="1"/>
</dbReference>
<evidence type="ECO:0000256" key="4">
    <source>
        <dbReference type="ARBA" id="ARBA00023239"/>
    </source>
</evidence>
<dbReference type="Proteomes" id="UP000252558">
    <property type="component" value="Unassembled WGS sequence"/>
</dbReference>
<evidence type="ECO:0000313" key="7">
    <source>
        <dbReference type="EMBL" id="RCU49174.1"/>
    </source>
</evidence>
<dbReference type="PANTHER" id="PTHR33337:SF40">
    <property type="entry name" value="CENP-V_GFA DOMAIN-CONTAINING PROTEIN-RELATED"/>
    <property type="match status" value="1"/>
</dbReference>
<dbReference type="Pfam" id="PF04828">
    <property type="entry name" value="GFA"/>
    <property type="match status" value="1"/>
</dbReference>
<dbReference type="PROSITE" id="PS51891">
    <property type="entry name" value="CENP_V_GFA"/>
    <property type="match status" value="1"/>
</dbReference>
<evidence type="ECO:0000256" key="5">
    <source>
        <dbReference type="SAM" id="MobiDB-lite"/>
    </source>
</evidence>
<dbReference type="AlphaFoldDB" id="A0A368NHQ9"/>
<gene>
    <name evidence="7" type="ORF">DU002_12540</name>
</gene>
<comment type="caution">
    <text evidence="7">The sequence shown here is derived from an EMBL/GenBank/DDBJ whole genome shotgun (WGS) entry which is preliminary data.</text>
</comment>
<dbReference type="InterPro" id="IPR011057">
    <property type="entry name" value="Mss4-like_sf"/>
</dbReference>
<sequence>MYGQCLCGAIAFEVSSPTKWSAHCHCSRCRQAHGAAFVTWFGVSAQQVKLMHEDNTLRWFDSSENAQRGFCSTCGSTLFFRSERWPGELHIALAAMQEPIDRPVSAHVYFDSHVPWLTDTDALPKYGGDSGTEPLSQSEEERR</sequence>
<keyword evidence="3" id="KW-0862">Zinc</keyword>
<feature type="domain" description="CENP-V/GFA" evidence="6">
    <location>
        <begin position="1"/>
        <end position="117"/>
    </location>
</feature>
<reference evidence="7 8" key="1">
    <citation type="submission" date="2018-07" db="EMBL/GenBank/DDBJ databases">
        <title>Corallincola holothuriorum sp. nov., a new facultative anaerobe isolated from sea cucumber Apostichopus japonicus.</title>
        <authorList>
            <person name="Xia H."/>
        </authorList>
    </citation>
    <scope>NUCLEOTIDE SEQUENCE [LARGE SCALE GENOMIC DNA]</scope>
    <source>
        <strain evidence="7 8">C4</strain>
    </source>
</reference>
<evidence type="ECO:0000256" key="2">
    <source>
        <dbReference type="ARBA" id="ARBA00022723"/>
    </source>
</evidence>
<evidence type="ECO:0000259" key="6">
    <source>
        <dbReference type="PROSITE" id="PS51891"/>
    </source>
</evidence>
<organism evidence="7 8">
    <name type="scientific">Corallincola holothuriorum</name>
    <dbReference type="NCBI Taxonomy" id="2282215"/>
    <lineage>
        <taxon>Bacteria</taxon>
        <taxon>Pseudomonadati</taxon>
        <taxon>Pseudomonadota</taxon>
        <taxon>Gammaproteobacteria</taxon>
        <taxon>Alteromonadales</taxon>
        <taxon>Psychromonadaceae</taxon>
        <taxon>Corallincola</taxon>
    </lineage>
</organism>
<evidence type="ECO:0000256" key="3">
    <source>
        <dbReference type="ARBA" id="ARBA00022833"/>
    </source>
</evidence>
<name>A0A368NHQ9_9GAMM</name>
<dbReference type="EMBL" id="QPID01000007">
    <property type="protein sequence ID" value="RCU49174.1"/>
    <property type="molecule type" value="Genomic_DNA"/>
</dbReference>
<dbReference type="InterPro" id="IPR006913">
    <property type="entry name" value="CENP-V/GFA"/>
</dbReference>
<keyword evidence="4" id="KW-0456">Lyase</keyword>